<dbReference type="EMBL" id="AQGS01000129">
    <property type="protein sequence ID" value="EPS42141.1"/>
    <property type="molecule type" value="Genomic_DNA"/>
</dbReference>
<dbReference type="HOGENOM" id="CLU_026450_5_0_1"/>
<accession>S8ALY2</accession>
<evidence type="ECO:0000259" key="3">
    <source>
        <dbReference type="Pfam" id="PF22664"/>
    </source>
</evidence>
<name>S8ALY2_DACHA</name>
<dbReference type="AlphaFoldDB" id="S8ALY2"/>
<sequence length="475" mass="52709">MLQTIAPAPLPDTNDAHLSLDDFYLDIFGQQGTPIYTQICFCYSIPDNSPAAYMRINEILQAGLERLSASFPWIAGQIVHEPGEGGSGVYKIKYLDDIPKVVVKDLRTDPTAPTMAQLRESSFPFRLLDERVICPRDTLILPFQETLNVCLIQTTFINGGLLFTFLGHHAAMDGIGQNQIMNLLNKACRCEPFTDEELEIGNIPRKDIVPLFPESHQLGTELNNQLYSVPGGPPPPPPPMSPGGNGKHRSPSLHWAYYIFSGESLKQLKAAATSSLANGYISTDDALTALVWQSVVRARLQRLRPSERVHLARAIDIRRYLRMPATYPGCGTNMSFHDSIALHLAGHDLGTIATNLRASIDPKTSKLGNLTKSYATHLSRTSDKNSINLTASLDLSKDIMLSSWSKMNCYDLDFGFGLGNPEAVRRPQFKPVESLFYFMPKKQDGEVAVALCLRDEDFEALNSDEEFIEYGKLAE</sequence>
<dbReference type="InterPro" id="IPR023213">
    <property type="entry name" value="CAT-like_dom_sf"/>
</dbReference>
<dbReference type="Pfam" id="PF22664">
    <property type="entry name" value="TRI-like_N"/>
    <property type="match status" value="1"/>
</dbReference>
<feature type="domain" description="Trichothecene 3-O-acetyltransferase-like N-terminal" evidence="3">
    <location>
        <begin position="35"/>
        <end position="188"/>
    </location>
</feature>
<dbReference type="Proteomes" id="UP000015100">
    <property type="component" value="Unassembled WGS sequence"/>
</dbReference>
<feature type="region of interest" description="Disordered" evidence="2">
    <location>
        <begin position="225"/>
        <end position="248"/>
    </location>
</feature>
<dbReference type="OMA" id="AFIWQSV"/>
<dbReference type="InterPro" id="IPR051283">
    <property type="entry name" value="Sec_Metabolite_Acyltrans"/>
</dbReference>
<dbReference type="STRING" id="1284197.S8ALY2"/>
<reference evidence="5" key="2">
    <citation type="submission" date="2013-04" db="EMBL/GenBank/DDBJ databases">
        <title>Genomic mechanisms accounting for the adaptation to parasitism in nematode-trapping fungi.</title>
        <authorList>
            <person name="Ahren D.G."/>
        </authorList>
    </citation>
    <scope>NUCLEOTIDE SEQUENCE [LARGE SCALE GENOMIC DNA]</scope>
    <source>
        <strain evidence="5">CBS 200.50</strain>
    </source>
</reference>
<comment type="caution">
    <text evidence="4">The sequence shown here is derived from an EMBL/GenBank/DDBJ whole genome shotgun (WGS) entry which is preliminary data.</text>
</comment>
<proteinExistence type="predicted"/>
<dbReference type="PANTHER" id="PTHR31896:SF64">
    <property type="entry name" value="TRICHOTHECENE 3-O-ACETYLTRANSFERASE"/>
    <property type="match status" value="1"/>
</dbReference>
<dbReference type="eggNOG" id="ENOG502SHVS">
    <property type="taxonomic scope" value="Eukaryota"/>
</dbReference>
<organism evidence="4 5">
    <name type="scientific">Dactylellina haptotyla (strain CBS 200.50)</name>
    <name type="common">Nematode-trapping fungus</name>
    <name type="synonym">Monacrosporium haptotylum</name>
    <dbReference type="NCBI Taxonomy" id="1284197"/>
    <lineage>
        <taxon>Eukaryota</taxon>
        <taxon>Fungi</taxon>
        <taxon>Dikarya</taxon>
        <taxon>Ascomycota</taxon>
        <taxon>Pezizomycotina</taxon>
        <taxon>Orbiliomycetes</taxon>
        <taxon>Orbiliales</taxon>
        <taxon>Orbiliaceae</taxon>
        <taxon>Dactylellina</taxon>
    </lineage>
</organism>
<keyword evidence="5" id="KW-1185">Reference proteome</keyword>
<dbReference type="PANTHER" id="PTHR31896">
    <property type="entry name" value="FAMILY REGULATORY PROTEIN, PUTATIVE (AFU_ORTHOLOGUE AFUA_3G14730)-RELATED"/>
    <property type="match status" value="1"/>
</dbReference>
<dbReference type="InterPro" id="IPR054710">
    <property type="entry name" value="Tri101-like_N"/>
</dbReference>
<evidence type="ECO:0000313" key="5">
    <source>
        <dbReference type="Proteomes" id="UP000015100"/>
    </source>
</evidence>
<dbReference type="Gene3D" id="3.30.559.10">
    <property type="entry name" value="Chloramphenicol acetyltransferase-like domain"/>
    <property type="match status" value="2"/>
</dbReference>
<dbReference type="GO" id="GO:0016740">
    <property type="term" value="F:transferase activity"/>
    <property type="evidence" value="ECO:0007669"/>
    <property type="project" value="UniProtKB-KW"/>
</dbReference>
<reference evidence="4 5" key="1">
    <citation type="journal article" date="2013" name="PLoS Genet.">
        <title>Genomic mechanisms accounting for the adaptation to parasitism in nematode-trapping fungi.</title>
        <authorList>
            <person name="Meerupati T."/>
            <person name="Andersson K.M."/>
            <person name="Friman E."/>
            <person name="Kumar D."/>
            <person name="Tunlid A."/>
            <person name="Ahren D."/>
        </authorList>
    </citation>
    <scope>NUCLEOTIDE SEQUENCE [LARGE SCALE GENOMIC DNA]</scope>
    <source>
        <strain evidence="4 5">CBS 200.50</strain>
    </source>
</reference>
<evidence type="ECO:0000313" key="4">
    <source>
        <dbReference type="EMBL" id="EPS42141.1"/>
    </source>
</evidence>
<feature type="compositionally biased region" description="Pro residues" evidence="2">
    <location>
        <begin position="231"/>
        <end position="241"/>
    </location>
</feature>
<protein>
    <recommendedName>
        <fullName evidence="3">Trichothecene 3-O-acetyltransferase-like N-terminal domain-containing protein</fullName>
    </recommendedName>
</protein>
<gene>
    <name evidence="4" type="ORF">H072_3974</name>
</gene>
<dbReference type="OrthoDB" id="671439at2759"/>
<dbReference type="Pfam" id="PF02458">
    <property type="entry name" value="Transferase"/>
    <property type="match status" value="1"/>
</dbReference>
<evidence type="ECO:0000256" key="2">
    <source>
        <dbReference type="SAM" id="MobiDB-lite"/>
    </source>
</evidence>
<keyword evidence="1" id="KW-0808">Transferase</keyword>
<evidence type="ECO:0000256" key="1">
    <source>
        <dbReference type="ARBA" id="ARBA00022679"/>
    </source>
</evidence>